<accession>A0A4C1SH16</accession>
<keyword evidence="3" id="KW-1185">Reference proteome</keyword>
<proteinExistence type="predicted"/>
<evidence type="ECO:0000313" key="3">
    <source>
        <dbReference type="Proteomes" id="UP000299102"/>
    </source>
</evidence>
<comment type="caution">
    <text evidence="2">The sequence shown here is derived from an EMBL/GenBank/DDBJ whole genome shotgun (WGS) entry which is preliminary data.</text>
</comment>
<protein>
    <submittedName>
        <fullName evidence="2">Uncharacterized protein</fullName>
    </submittedName>
</protein>
<reference evidence="2 3" key="1">
    <citation type="journal article" date="2019" name="Commun. Biol.">
        <title>The bagworm genome reveals a unique fibroin gene that provides high tensile strength.</title>
        <authorList>
            <person name="Kono N."/>
            <person name="Nakamura H."/>
            <person name="Ohtoshi R."/>
            <person name="Tomita M."/>
            <person name="Numata K."/>
            <person name="Arakawa K."/>
        </authorList>
    </citation>
    <scope>NUCLEOTIDE SEQUENCE [LARGE SCALE GENOMIC DNA]</scope>
</reference>
<dbReference type="AlphaFoldDB" id="A0A4C1SH16"/>
<name>A0A4C1SH16_EUMVA</name>
<dbReference type="Proteomes" id="UP000299102">
    <property type="component" value="Unassembled WGS sequence"/>
</dbReference>
<evidence type="ECO:0000313" key="2">
    <source>
        <dbReference type="EMBL" id="GBP00667.1"/>
    </source>
</evidence>
<dbReference type="STRING" id="151549.A0A4C1SH16"/>
<dbReference type="EMBL" id="BGZK01000006">
    <property type="protein sequence ID" value="GBP00667.1"/>
    <property type="molecule type" value="Genomic_DNA"/>
</dbReference>
<sequence>MPRRAERTDRPRAQTTVRLSAIFPTRAPACAQEVAIDLLYAPIEIDAGGGSAVGGSPPNRSYRIQTLPGDEVLDAQSREAPWVRRTCQVWENDGSEKGGATGAQAQGVDSGGRKNGQTRQDYYFFGLLLMSSRCAPSAPFQHIRAYIPVSSKTVGYAASWNPVTASPNAAGSHSGVQTTWDLP</sequence>
<organism evidence="2 3">
    <name type="scientific">Eumeta variegata</name>
    <name type="common">Bagworm moth</name>
    <name type="synonym">Eumeta japonica</name>
    <dbReference type="NCBI Taxonomy" id="151549"/>
    <lineage>
        <taxon>Eukaryota</taxon>
        <taxon>Metazoa</taxon>
        <taxon>Ecdysozoa</taxon>
        <taxon>Arthropoda</taxon>
        <taxon>Hexapoda</taxon>
        <taxon>Insecta</taxon>
        <taxon>Pterygota</taxon>
        <taxon>Neoptera</taxon>
        <taxon>Endopterygota</taxon>
        <taxon>Lepidoptera</taxon>
        <taxon>Glossata</taxon>
        <taxon>Ditrysia</taxon>
        <taxon>Tineoidea</taxon>
        <taxon>Psychidae</taxon>
        <taxon>Oiketicinae</taxon>
        <taxon>Eumeta</taxon>
    </lineage>
</organism>
<evidence type="ECO:0000256" key="1">
    <source>
        <dbReference type="SAM" id="MobiDB-lite"/>
    </source>
</evidence>
<gene>
    <name evidence="2" type="ORF">EVAR_76928_1</name>
</gene>
<feature type="region of interest" description="Disordered" evidence="1">
    <location>
        <begin position="93"/>
        <end position="114"/>
    </location>
</feature>